<accession>A0A5C4M305</accession>
<evidence type="ECO:0000313" key="1">
    <source>
        <dbReference type="EMBL" id="TNC25181.1"/>
    </source>
</evidence>
<dbReference type="Proteomes" id="UP000305546">
    <property type="component" value="Unassembled WGS sequence"/>
</dbReference>
<comment type="caution">
    <text evidence="1">The sequence shown here is derived from an EMBL/GenBank/DDBJ whole genome shotgun (WGS) entry which is preliminary data.</text>
</comment>
<dbReference type="AlphaFoldDB" id="A0A5C4M305"/>
<dbReference type="EMBL" id="VDFW01000012">
    <property type="protein sequence ID" value="TNC25181.1"/>
    <property type="molecule type" value="Genomic_DNA"/>
</dbReference>
<gene>
    <name evidence="1" type="ORF">FG385_16190</name>
</gene>
<protein>
    <submittedName>
        <fullName evidence="1">Uncharacterized protein</fullName>
    </submittedName>
</protein>
<organism evidence="1 2">
    <name type="scientific">Amycolatopsis alkalitolerans</name>
    <dbReference type="NCBI Taxonomy" id="2547244"/>
    <lineage>
        <taxon>Bacteria</taxon>
        <taxon>Bacillati</taxon>
        <taxon>Actinomycetota</taxon>
        <taxon>Actinomycetes</taxon>
        <taxon>Pseudonocardiales</taxon>
        <taxon>Pseudonocardiaceae</taxon>
        <taxon>Amycolatopsis</taxon>
    </lineage>
</organism>
<name>A0A5C4M305_9PSEU</name>
<proteinExistence type="predicted"/>
<sequence>MNTTVLATGEALAPAIRLAERLTGATPGEVVLPGHALLSVPQVLMIGSPVLGGQADADLERFLKSVCSRLSGVVAFVLTVGSWPADARVADLLRKSCLVPAGAVCPAPGLHLQRRGGTASIARFAAFWGPALPALLDIGRRARSAREYEGKQS</sequence>
<evidence type="ECO:0000313" key="2">
    <source>
        <dbReference type="Proteomes" id="UP000305546"/>
    </source>
</evidence>
<dbReference type="RefSeq" id="WP_139097569.1">
    <property type="nucleotide sequence ID" value="NZ_VDFW01000012.1"/>
</dbReference>
<reference evidence="1 2" key="1">
    <citation type="submission" date="2019-06" db="EMBL/GenBank/DDBJ databases">
        <title>Amycolatopsis alkalitolerans sp. nov., isolated from Gastrodia elata Blume.</title>
        <authorList>
            <person name="Narsing Rao M.P."/>
            <person name="Li W.J."/>
        </authorList>
    </citation>
    <scope>NUCLEOTIDE SEQUENCE [LARGE SCALE GENOMIC DNA]</scope>
    <source>
        <strain evidence="1 2">SYSUP0005</strain>
    </source>
</reference>
<keyword evidence="2" id="KW-1185">Reference proteome</keyword>